<sequence length="218" mass="23811">MTRIRQWILGSAIGLAASFMAAVPALVHAQQQDLAPNAMVERVTTDVLTELRNNERVKAGDVAAATDAVDRIVMPNVNFQRMTAAAVGPAWRGATAEQREQLIEAFKGMLIRTYANSLEQVGDLRVVILPMRAQPADATDVLVRSEVRGGDSPVQLDYRLQKTPGEGLGWKVYNVNVMGAWIVDTYRPQFTQEINANGIDGLIRSLQNRNSANQPAAS</sequence>
<evidence type="ECO:0000313" key="2">
    <source>
        <dbReference type="EMBL" id="RMX04331.1"/>
    </source>
</evidence>
<dbReference type="AlphaFoldDB" id="A0A3M6QNK3"/>
<dbReference type="PANTHER" id="PTHR36573:SF1">
    <property type="entry name" value="INTERMEMBRANE PHOSPHOLIPID TRANSPORT SYSTEM BINDING PROTEIN MLAC"/>
    <property type="match status" value="1"/>
</dbReference>
<feature type="chain" id="PRO_5017963745" evidence="1">
    <location>
        <begin position="30"/>
        <end position="218"/>
    </location>
</feature>
<dbReference type="Gene3D" id="3.10.450.50">
    <property type="match status" value="1"/>
</dbReference>
<feature type="signal peptide" evidence="1">
    <location>
        <begin position="1"/>
        <end position="29"/>
    </location>
</feature>
<name>A0A3M6QNK3_9BURK</name>
<keyword evidence="3" id="KW-1185">Reference proteome</keyword>
<proteinExistence type="predicted"/>
<dbReference type="Gene3D" id="1.10.10.640">
    <property type="entry name" value="phospholipid-binding protein"/>
    <property type="match status" value="1"/>
</dbReference>
<accession>A0A3M6QNK3</accession>
<gene>
    <name evidence="2" type="ORF">D8I35_15420</name>
</gene>
<dbReference type="PIRSF" id="PIRSF004649">
    <property type="entry name" value="MlaC"/>
    <property type="match status" value="1"/>
</dbReference>
<evidence type="ECO:0000256" key="1">
    <source>
        <dbReference type="SAM" id="SignalP"/>
    </source>
</evidence>
<dbReference type="RefSeq" id="WP_122231222.1">
    <property type="nucleotide sequence ID" value="NZ_RDQO01000005.1"/>
</dbReference>
<dbReference type="InterPro" id="IPR008869">
    <property type="entry name" value="MlaC/ttg2D"/>
</dbReference>
<dbReference type="Pfam" id="PF05494">
    <property type="entry name" value="MlaC"/>
    <property type="match status" value="1"/>
</dbReference>
<protein>
    <submittedName>
        <fullName evidence="2">ABC transporter substrate-binding protein</fullName>
    </submittedName>
</protein>
<dbReference type="OrthoDB" id="9798905at2"/>
<comment type="caution">
    <text evidence="2">The sequence shown here is derived from an EMBL/GenBank/DDBJ whole genome shotgun (WGS) entry which is preliminary data.</text>
</comment>
<evidence type="ECO:0000313" key="3">
    <source>
        <dbReference type="Proteomes" id="UP000278006"/>
    </source>
</evidence>
<keyword evidence="1" id="KW-0732">Signal</keyword>
<reference evidence="2 3" key="1">
    <citation type="submission" date="2018-10" db="EMBL/GenBank/DDBJ databases">
        <title>Draft genome of Cortibacter populi DSM10536.</title>
        <authorList>
            <person name="Bernier A.-M."/>
            <person name="Bernard K."/>
        </authorList>
    </citation>
    <scope>NUCLEOTIDE SEQUENCE [LARGE SCALE GENOMIC DNA]</scope>
    <source>
        <strain evidence="2 3">DSM 105136</strain>
    </source>
</reference>
<dbReference type="PANTHER" id="PTHR36573">
    <property type="entry name" value="INTERMEMBRANE PHOSPHOLIPID TRANSPORT SYSTEM BINDING PROTEIN MLAC"/>
    <property type="match status" value="1"/>
</dbReference>
<organism evidence="2 3">
    <name type="scientific">Corticibacter populi</name>
    <dbReference type="NCBI Taxonomy" id="1550736"/>
    <lineage>
        <taxon>Bacteria</taxon>
        <taxon>Pseudomonadati</taxon>
        <taxon>Pseudomonadota</taxon>
        <taxon>Betaproteobacteria</taxon>
        <taxon>Burkholderiales</taxon>
        <taxon>Comamonadaceae</taxon>
        <taxon>Corticibacter</taxon>
    </lineage>
</organism>
<dbReference type="Proteomes" id="UP000278006">
    <property type="component" value="Unassembled WGS sequence"/>
</dbReference>
<dbReference type="EMBL" id="RDQO01000005">
    <property type="protein sequence ID" value="RMX04331.1"/>
    <property type="molecule type" value="Genomic_DNA"/>
</dbReference>